<reference evidence="1 2" key="1">
    <citation type="submission" date="2023-09" db="EMBL/GenBank/DDBJ databases">
        <title>Genomes of two closely related lineages of the louse Polyplax serrata with different host specificities.</title>
        <authorList>
            <person name="Martinu J."/>
            <person name="Tarabai H."/>
            <person name="Stefka J."/>
            <person name="Hypsa V."/>
        </authorList>
    </citation>
    <scope>NUCLEOTIDE SEQUENCE [LARGE SCALE GENOMIC DNA]</scope>
    <source>
        <strain evidence="1">98ZLc_SE</strain>
    </source>
</reference>
<keyword evidence="2" id="KW-1185">Reference proteome</keyword>
<sequence>MPCAIHFDSRRDYQSTDGHLNSDECNARGLGEVFVVGVCLLTLVRVPTVMSAPSTRYVHSHKGGHKAPEDSPSYMYPCGKSHEEEMKYSSTSRESDSEILKHIIISTKSALSYAESFRDRYVESTFHLSFDQHHAQWVNQKYDWLPNEGNGIPKRLGKGVDPIHLESKTFDEFLVNIYEHLQKFAVGLEQVVWDQKKTNGKFQENFRMAEVHLRNVLCEIRMAMIERNVTPRDHVPRSIMKDDFRHLESASYRNLRDWFIFRDLMNSLEYVIQVFTFIEENLPSSAGATSSSS</sequence>
<dbReference type="EMBL" id="JAWJWF010000047">
    <property type="protein sequence ID" value="KAK6621559.1"/>
    <property type="molecule type" value="Genomic_DNA"/>
</dbReference>
<dbReference type="Proteomes" id="UP001359485">
    <property type="component" value="Unassembled WGS sequence"/>
</dbReference>
<evidence type="ECO:0000313" key="1">
    <source>
        <dbReference type="EMBL" id="KAK6621559.1"/>
    </source>
</evidence>
<protein>
    <submittedName>
        <fullName evidence="1">Uncharacterized protein</fullName>
    </submittedName>
</protein>
<organism evidence="1 2">
    <name type="scientific">Polyplax serrata</name>
    <name type="common">Common mouse louse</name>
    <dbReference type="NCBI Taxonomy" id="468196"/>
    <lineage>
        <taxon>Eukaryota</taxon>
        <taxon>Metazoa</taxon>
        <taxon>Ecdysozoa</taxon>
        <taxon>Arthropoda</taxon>
        <taxon>Hexapoda</taxon>
        <taxon>Insecta</taxon>
        <taxon>Pterygota</taxon>
        <taxon>Neoptera</taxon>
        <taxon>Paraneoptera</taxon>
        <taxon>Psocodea</taxon>
        <taxon>Troctomorpha</taxon>
        <taxon>Phthiraptera</taxon>
        <taxon>Anoplura</taxon>
        <taxon>Polyplacidae</taxon>
        <taxon>Polyplax</taxon>
    </lineage>
</organism>
<comment type="caution">
    <text evidence="1">The sequence shown here is derived from an EMBL/GenBank/DDBJ whole genome shotgun (WGS) entry which is preliminary data.</text>
</comment>
<evidence type="ECO:0000313" key="2">
    <source>
        <dbReference type="Proteomes" id="UP001359485"/>
    </source>
</evidence>
<name>A0ABR1AK30_POLSC</name>
<gene>
    <name evidence="1" type="ORF">RUM44_001366</name>
</gene>
<accession>A0ABR1AK30</accession>
<proteinExistence type="predicted"/>